<protein>
    <recommendedName>
        <fullName evidence="2 8">Aminomethyltransferase</fullName>
        <ecNumber evidence="2 8">2.1.2.10</ecNumber>
    </recommendedName>
    <alternativeName>
        <fullName evidence="5 8">Glycine cleavage system T protein</fullName>
    </alternativeName>
</protein>
<evidence type="ECO:0000256" key="2">
    <source>
        <dbReference type="ARBA" id="ARBA00012616"/>
    </source>
</evidence>
<evidence type="ECO:0000259" key="9">
    <source>
        <dbReference type="Pfam" id="PF01571"/>
    </source>
</evidence>
<dbReference type="Pfam" id="PF08669">
    <property type="entry name" value="GCV_T_C"/>
    <property type="match status" value="1"/>
</dbReference>
<dbReference type="PANTHER" id="PTHR43757:SF2">
    <property type="entry name" value="AMINOMETHYLTRANSFERASE, MITOCHONDRIAL"/>
    <property type="match status" value="1"/>
</dbReference>
<evidence type="ECO:0000256" key="8">
    <source>
        <dbReference type="RuleBase" id="RU003981"/>
    </source>
</evidence>
<comment type="catalytic activity">
    <reaction evidence="6 8">
        <text>N(6)-[(R)-S(8)-aminomethyldihydrolipoyl]-L-lysyl-[protein] + (6S)-5,6,7,8-tetrahydrofolate = N(6)-[(R)-dihydrolipoyl]-L-lysyl-[protein] + (6R)-5,10-methylene-5,6,7,8-tetrahydrofolate + NH4(+)</text>
        <dbReference type="Rhea" id="RHEA:16945"/>
        <dbReference type="Rhea" id="RHEA-COMP:10475"/>
        <dbReference type="Rhea" id="RHEA-COMP:10492"/>
        <dbReference type="ChEBI" id="CHEBI:15636"/>
        <dbReference type="ChEBI" id="CHEBI:28938"/>
        <dbReference type="ChEBI" id="CHEBI:57453"/>
        <dbReference type="ChEBI" id="CHEBI:83100"/>
        <dbReference type="ChEBI" id="CHEBI:83143"/>
        <dbReference type="EC" id="2.1.2.10"/>
    </reaction>
</comment>
<evidence type="ECO:0000256" key="5">
    <source>
        <dbReference type="ARBA" id="ARBA00031395"/>
    </source>
</evidence>
<dbReference type="InterPro" id="IPR006223">
    <property type="entry name" value="GcvT"/>
</dbReference>
<dbReference type="EC" id="2.1.2.10" evidence="2 8"/>
<dbReference type="InterPro" id="IPR013977">
    <property type="entry name" value="GcvT_C"/>
</dbReference>
<dbReference type="GO" id="GO:0008483">
    <property type="term" value="F:transaminase activity"/>
    <property type="evidence" value="ECO:0007669"/>
    <property type="project" value="UniProtKB-KW"/>
</dbReference>
<proteinExistence type="inferred from homology"/>
<dbReference type="FunFam" id="3.30.70.1400:FF:000001">
    <property type="entry name" value="Aminomethyltransferase"/>
    <property type="match status" value="1"/>
</dbReference>
<name>A0A9P0QMU1_9ASCO</name>
<evidence type="ECO:0000313" key="11">
    <source>
        <dbReference type="EMBL" id="CAH2351299.1"/>
    </source>
</evidence>
<evidence type="ECO:0000256" key="7">
    <source>
        <dbReference type="PIRSR" id="PIRSR006487-1"/>
    </source>
</evidence>
<comment type="similarity">
    <text evidence="1 8">Belongs to the GcvT family.</text>
</comment>
<dbReference type="SUPFAM" id="SSF101790">
    <property type="entry name" value="Aminomethyltransferase beta-barrel domain"/>
    <property type="match status" value="1"/>
</dbReference>
<dbReference type="PIRSF" id="PIRSF006487">
    <property type="entry name" value="GcvT"/>
    <property type="match status" value="1"/>
</dbReference>
<evidence type="ECO:0000313" key="12">
    <source>
        <dbReference type="Proteomes" id="UP000837801"/>
    </source>
</evidence>
<evidence type="ECO:0000259" key="10">
    <source>
        <dbReference type="Pfam" id="PF08669"/>
    </source>
</evidence>
<dbReference type="Proteomes" id="UP000837801">
    <property type="component" value="Unassembled WGS sequence"/>
</dbReference>
<reference evidence="11" key="1">
    <citation type="submission" date="2022-03" db="EMBL/GenBank/DDBJ databases">
        <authorList>
            <person name="Legras J.-L."/>
            <person name="Devillers H."/>
            <person name="Grondin C."/>
        </authorList>
    </citation>
    <scope>NUCLEOTIDE SEQUENCE</scope>
    <source>
        <strain evidence="11">CLIB 1423</strain>
    </source>
</reference>
<accession>A0A9P0QMU1</accession>
<organism evidence="11 12">
    <name type="scientific">[Candida] railenensis</name>
    <dbReference type="NCBI Taxonomy" id="45579"/>
    <lineage>
        <taxon>Eukaryota</taxon>
        <taxon>Fungi</taxon>
        <taxon>Dikarya</taxon>
        <taxon>Ascomycota</taxon>
        <taxon>Saccharomycotina</taxon>
        <taxon>Pichiomycetes</taxon>
        <taxon>Debaryomycetaceae</taxon>
        <taxon>Kurtzmaniella</taxon>
    </lineage>
</organism>
<dbReference type="NCBIfam" id="NF001567">
    <property type="entry name" value="PRK00389.1"/>
    <property type="match status" value="1"/>
</dbReference>
<sequence>MLRSISLISKRSNSSSSAALLKTPLYESHLALGGKMVPYAGFEMPVLYKDQSHIQSHNWVRANCGLFDVSHMLQHNFSGPSAKALLEKITPIDLASLPVNSSSLTVLLNNEGGIIDDCIITKHGEEQFYMVTNAGCREKDVKFIKQEISSLQGDLNHNTFEGTLLAVQGPKSKEILQKFVSDFDLNKLTFGQTKFNKFNSIIDSEVHIARSGYTGEDGFELSIASSNDVETKQAQDFFNLLISEYPEVVKPIGLAARDSLRLEAGMCLYGYELNESITPIEASLAWLIPKARRTPDLATFNGSSKILSQLSDRSLVSHQRVGITSKGPAPRDSSSKIFDKSGAEIGYITSGSPSPTLGGNVAQGYVKRGSHKSGTEIDIEIRGKKRPGVISKMPFVPNNFFRG</sequence>
<feature type="domain" description="GCVT N-terminal" evidence="9">
    <location>
        <begin position="25"/>
        <end position="289"/>
    </location>
</feature>
<dbReference type="EMBL" id="CAKXYY010000003">
    <property type="protein sequence ID" value="CAH2351299.1"/>
    <property type="molecule type" value="Genomic_DNA"/>
</dbReference>
<comment type="subunit">
    <text evidence="8">The glycine cleavage system is composed of four proteins: P, T, L and H.</text>
</comment>
<comment type="subcellular location">
    <subcellularLocation>
        <location evidence="8">Mitochondrion</location>
    </subcellularLocation>
</comment>
<dbReference type="GO" id="GO:0004047">
    <property type="term" value="F:aminomethyltransferase activity"/>
    <property type="evidence" value="ECO:0007669"/>
    <property type="project" value="UniProtKB-EC"/>
</dbReference>
<dbReference type="GO" id="GO:0005960">
    <property type="term" value="C:glycine cleavage complex"/>
    <property type="evidence" value="ECO:0007669"/>
    <property type="project" value="InterPro"/>
</dbReference>
<dbReference type="InterPro" id="IPR029043">
    <property type="entry name" value="GcvT/YgfZ_C"/>
</dbReference>
<dbReference type="Gene3D" id="4.10.1250.10">
    <property type="entry name" value="Aminomethyltransferase fragment"/>
    <property type="match status" value="1"/>
</dbReference>
<dbReference type="Gene3D" id="3.30.1360.120">
    <property type="entry name" value="Probable tRNA modification gtpase trme, domain 1"/>
    <property type="match status" value="1"/>
</dbReference>
<dbReference type="InterPro" id="IPR006222">
    <property type="entry name" value="GCVT_N"/>
</dbReference>
<dbReference type="PANTHER" id="PTHR43757">
    <property type="entry name" value="AMINOMETHYLTRANSFERASE"/>
    <property type="match status" value="1"/>
</dbReference>
<feature type="binding site" evidence="7">
    <location>
        <position position="220"/>
    </location>
    <ligand>
        <name>substrate</name>
    </ligand>
</feature>
<evidence type="ECO:0000256" key="4">
    <source>
        <dbReference type="ARBA" id="ARBA00022679"/>
    </source>
</evidence>
<evidence type="ECO:0000256" key="1">
    <source>
        <dbReference type="ARBA" id="ARBA00008609"/>
    </source>
</evidence>
<dbReference type="GO" id="GO:0006546">
    <property type="term" value="P:glycine catabolic process"/>
    <property type="evidence" value="ECO:0007669"/>
    <property type="project" value="InterPro"/>
</dbReference>
<dbReference type="Pfam" id="PF01571">
    <property type="entry name" value="GCV_T"/>
    <property type="match status" value="1"/>
</dbReference>
<evidence type="ECO:0000256" key="6">
    <source>
        <dbReference type="ARBA" id="ARBA00047665"/>
    </source>
</evidence>
<comment type="function">
    <text evidence="8">The glycine cleavage system catalyzes the degradation of glycine.</text>
</comment>
<keyword evidence="3 8" id="KW-0032">Aminotransferase</keyword>
<dbReference type="GO" id="GO:0005739">
    <property type="term" value="C:mitochondrion"/>
    <property type="evidence" value="ECO:0007669"/>
    <property type="project" value="UniProtKB-SubCell"/>
</dbReference>
<dbReference type="Gene3D" id="2.40.30.110">
    <property type="entry name" value="Aminomethyltransferase beta-barrel domains"/>
    <property type="match status" value="1"/>
</dbReference>
<comment type="caution">
    <text evidence="11">The sequence shown here is derived from an EMBL/GenBank/DDBJ whole genome shotgun (WGS) entry which is preliminary data.</text>
</comment>
<dbReference type="SUPFAM" id="SSF103025">
    <property type="entry name" value="Folate-binding domain"/>
    <property type="match status" value="1"/>
</dbReference>
<dbReference type="InterPro" id="IPR027266">
    <property type="entry name" value="TrmE/GcvT-like"/>
</dbReference>
<dbReference type="Gene3D" id="3.30.70.1400">
    <property type="entry name" value="Aminomethyltransferase beta-barrel domains"/>
    <property type="match status" value="1"/>
</dbReference>
<gene>
    <name evidence="11" type="ORF">CLIB1423_03S03136</name>
</gene>
<dbReference type="InterPro" id="IPR028896">
    <property type="entry name" value="GcvT/YgfZ/DmdA"/>
</dbReference>
<keyword evidence="8" id="KW-0496">Mitochondrion</keyword>
<evidence type="ECO:0000256" key="3">
    <source>
        <dbReference type="ARBA" id="ARBA00022576"/>
    </source>
</evidence>
<keyword evidence="4 8" id="KW-0808">Transferase</keyword>
<keyword evidence="8" id="KW-0809">Transit peptide</keyword>
<dbReference type="AlphaFoldDB" id="A0A9P0QMU1"/>
<keyword evidence="12" id="KW-1185">Reference proteome</keyword>
<feature type="domain" description="Aminomethyltransferase C-terminal" evidence="10">
    <location>
        <begin position="319"/>
        <end position="396"/>
    </location>
</feature>
<dbReference type="NCBIfam" id="TIGR00528">
    <property type="entry name" value="gcvT"/>
    <property type="match status" value="1"/>
</dbReference>
<dbReference type="OrthoDB" id="10263536at2759"/>